<dbReference type="PANTHER" id="PTHR24412:SF489">
    <property type="entry name" value="RING FINGER DOMAIN AND KELCH REPEAT-CONTAINING PROTEIN DDB_G0271372"/>
    <property type="match status" value="1"/>
</dbReference>
<comment type="pathway">
    <text evidence="2">Protein modification; protein ubiquitination.</text>
</comment>
<evidence type="ECO:0000256" key="2">
    <source>
        <dbReference type="ARBA" id="ARBA00004906"/>
    </source>
</evidence>
<dbReference type="EMBL" id="GISG01109813">
    <property type="protein sequence ID" value="MBA4638572.1"/>
    <property type="molecule type" value="Transcribed_RNA"/>
</dbReference>
<dbReference type="SUPFAM" id="SSF54695">
    <property type="entry name" value="POZ domain"/>
    <property type="match status" value="1"/>
</dbReference>
<keyword evidence="4" id="KW-0677">Repeat</keyword>
<evidence type="ECO:0000256" key="1">
    <source>
        <dbReference type="ARBA" id="ARBA00002668"/>
    </source>
</evidence>
<keyword evidence="3" id="KW-0880">Kelch repeat</keyword>
<dbReference type="InterPro" id="IPR000210">
    <property type="entry name" value="BTB/POZ_dom"/>
</dbReference>
<dbReference type="Pfam" id="PF07707">
    <property type="entry name" value="BACK"/>
    <property type="match status" value="1"/>
</dbReference>
<dbReference type="PANTHER" id="PTHR24412">
    <property type="entry name" value="KELCH PROTEIN"/>
    <property type="match status" value="1"/>
</dbReference>
<evidence type="ECO:0000313" key="6">
    <source>
        <dbReference type="EMBL" id="MBA4638572.1"/>
    </source>
</evidence>
<dbReference type="Pfam" id="PF00651">
    <property type="entry name" value="BTB"/>
    <property type="match status" value="1"/>
</dbReference>
<evidence type="ECO:0000259" key="5">
    <source>
        <dbReference type="PROSITE" id="PS50097"/>
    </source>
</evidence>
<dbReference type="InterPro" id="IPR011333">
    <property type="entry name" value="SKP1/BTB/POZ_sf"/>
</dbReference>
<dbReference type="PROSITE" id="PS50097">
    <property type="entry name" value="BTB"/>
    <property type="match status" value="1"/>
</dbReference>
<evidence type="ECO:0000256" key="4">
    <source>
        <dbReference type="ARBA" id="ARBA00022737"/>
    </source>
</evidence>
<name>A0A7C8ZAL8_OPUST</name>
<organism evidence="6">
    <name type="scientific">Opuntia streptacantha</name>
    <name type="common">Prickly pear cactus</name>
    <name type="synonym">Opuntia cardona</name>
    <dbReference type="NCBI Taxonomy" id="393608"/>
    <lineage>
        <taxon>Eukaryota</taxon>
        <taxon>Viridiplantae</taxon>
        <taxon>Streptophyta</taxon>
        <taxon>Embryophyta</taxon>
        <taxon>Tracheophyta</taxon>
        <taxon>Spermatophyta</taxon>
        <taxon>Magnoliopsida</taxon>
        <taxon>eudicotyledons</taxon>
        <taxon>Gunneridae</taxon>
        <taxon>Pentapetalae</taxon>
        <taxon>Caryophyllales</taxon>
        <taxon>Cactineae</taxon>
        <taxon>Cactaceae</taxon>
        <taxon>Opuntioideae</taxon>
        <taxon>Opuntia</taxon>
    </lineage>
</organism>
<proteinExistence type="predicted"/>
<dbReference type="InterPro" id="IPR011705">
    <property type="entry name" value="BACK"/>
</dbReference>
<protein>
    <recommendedName>
        <fullName evidence="5">BTB domain-containing protein</fullName>
    </recommendedName>
</protein>
<reference evidence="6" key="2">
    <citation type="submission" date="2020-07" db="EMBL/GenBank/DDBJ databases">
        <authorList>
            <person name="Vera ALvarez R."/>
            <person name="Arias-Moreno D.M."/>
            <person name="Jimenez-Jacinto V."/>
            <person name="Jimenez-Bremont J.F."/>
            <person name="Swaminathan K."/>
            <person name="Moose S.P."/>
            <person name="Guerrero-Gonzalez M.L."/>
            <person name="Marino-Ramirez L."/>
            <person name="Landsman D."/>
            <person name="Rodriguez-Kessler M."/>
            <person name="Delgado-Sanchez P."/>
        </authorList>
    </citation>
    <scope>NUCLEOTIDE SEQUENCE</scope>
    <source>
        <tissue evidence="6">Cladode</tissue>
    </source>
</reference>
<comment type="function">
    <text evidence="1">May act as a substrate-specific adapter of an E3 ubiquitin-protein ligase complex (CUL3-RBX1-BTB) which mediates the ubiquitination and subsequent proteasomal degradation of target proteins.</text>
</comment>
<sequence length="336" mass="38554">MAATADCDDDTVVIECRDPNLIETVESTSLTEIFILADDISSWDLSTILSHDIIKVKINRSRLIQESSYFQSLLSGNFSESSMHCFPIKWSSRMFLHILRFMHGYHLEVTFCSFLPLYHTALYFGLEKLMSECKSWFSDILERRVSSSQLQFDDLIHVWDFGYEQAIDWIVEPCTSYVAKNFMWAISSDAFVHLPYSYLVSCVKHSHLTVDSERHLCEALLAWTSTNSGLVDQMSCNADVWTDKSNLVNIIKDDCNVILEEVRASLLPLWFILGKCRCRYFCGFAKQGIAATFSLLQGSSKDYMGDGCNGHCMKIRLTKYSEVIFICYSVYPVFLR</sequence>
<feature type="domain" description="BTB" evidence="5">
    <location>
        <begin position="43"/>
        <end position="111"/>
    </location>
</feature>
<dbReference type="Gene3D" id="3.30.710.10">
    <property type="entry name" value="Potassium Channel Kv1.1, Chain A"/>
    <property type="match status" value="1"/>
</dbReference>
<accession>A0A7C8ZAL8</accession>
<evidence type="ECO:0000256" key="3">
    <source>
        <dbReference type="ARBA" id="ARBA00022441"/>
    </source>
</evidence>
<dbReference type="AlphaFoldDB" id="A0A7C8ZAL8"/>
<dbReference type="Gene3D" id="1.25.40.420">
    <property type="match status" value="1"/>
</dbReference>
<reference evidence="6" key="1">
    <citation type="journal article" date="2013" name="J. Plant Res.">
        <title>Effect of fungi and light on seed germination of three Opuntia species from semiarid lands of central Mexico.</title>
        <authorList>
            <person name="Delgado-Sanchez P."/>
            <person name="Jimenez-Bremont J.F."/>
            <person name="Guerrero-Gonzalez Mde L."/>
            <person name="Flores J."/>
        </authorList>
    </citation>
    <scope>NUCLEOTIDE SEQUENCE</scope>
    <source>
        <tissue evidence="6">Cladode</tissue>
    </source>
</reference>